<protein>
    <submittedName>
        <fullName evidence="1">Uncharacterized protein</fullName>
    </submittedName>
</protein>
<organism evidence="1 2">
    <name type="scientific">Owenia fusiformis</name>
    <name type="common">Polychaete worm</name>
    <dbReference type="NCBI Taxonomy" id="6347"/>
    <lineage>
        <taxon>Eukaryota</taxon>
        <taxon>Metazoa</taxon>
        <taxon>Spiralia</taxon>
        <taxon>Lophotrochozoa</taxon>
        <taxon>Annelida</taxon>
        <taxon>Polychaeta</taxon>
        <taxon>Sedentaria</taxon>
        <taxon>Canalipalpata</taxon>
        <taxon>Sabellida</taxon>
        <taxon>Oweniida</taxon>
        <taxon>Oweniidae</taxon>
        <taxon>Owenia</taxon>
    </lineage>
</organism>
<comment type="caution">
    <text evidence="1">The sequence shown here is derived from an EMBL/GenBank/DDBJ whole genome shotgun (WGS) entry which is preliminary data.</text>
</comment>
<evidence type="ECO:0000313" key="1">
    <source>
        <dbReference type="EMBL" id="CAH1798725.1"/>
    </source>
</evidence>
<gene>
    <name evidence="1" type="ORF">OFUS_LOCUS22820</name>
</gene>
<dbReference type="AlphaFoldDB" id="A0A8J1XJU4"/>
<reference evidence="1" key="1">
    <citation type="submission" date="2022-03" db="EMBL/GenBank/DDBJ databases">
        <authorList>
            <person name="Martin C."/>
        </authorList>
    </citation>
    <scope>NUCLEOTIDE SEQUENCE</scope>
</reference>
<evidence type="ECO:0000313" key="2">
    <source>
        <dbReference type="Proteomes" id="UP000749559"/>
    </source>
</evidence>
<accession>A0A8J1XJU4</accession>
<proteinExistence type="predicted"/>
<sequence length="194" mass="21463">MSSTPTPKSKFFVPAKVEITSSDSDEYVSNSTFSADDSQDEPIYTQTESDILDHIRNSCGTLTKPLCIQRITAEQDTSGLASVREALYDYVRIHKSNTMPPGALIRRRPKRRGTGDNITAILASDIYTLYMFIEGAANISEVKLMLNTKSKSRKSMVASQKSIELSSKSIDPTSYNLVNHDQIATLLASTIEMK</sequence>
<dbReference type="Proteomes" id="UP000749559">
    <property type="component" value="Unassembled WGS sequence"/>
</dbReference>
<name>A0A8J1XJU4_OWEFU</name>
<keyword evidence="2" id="KW-1185">Reference proteome</keyword>
<dbReference type="EMBL" id="CAIIXF020000011">
    <property type="protein sequence ID" value="CAH1798725.1"/>
    <property type="molecule type" value="Genomic_DNA"/>
</dbReference>